<organism evidence="7 8">
    <name type="scientific">Skermanella stibiiresistens SB22</name>
    <dbReference type="NCBI Taxonomy" id="1385369"/>
    <lineage>
        <taxon>Bacteria</taxon>
        <taxon>Pseudomonadati</taxon>
        <taxon>Pseudomonadota</taxon>
        <taxon>Alphaproteobacteria</taxon>
        <taxon>Rhodospirillales</taxon>
        <taxon>Azospirillaceae</taxon>
        <taxon>Skermanella</taxon>
    </lineage>
</organism>
<proteinExistence type="inferred from homology"/>
<keyword evidence="2 6" id="KW-0813">Transport</keyword>
<dbReference type="NCBIfam" id="NF004392">
    <property type="entry name" value="PRK05751.1-3"/>
    <property type="match status" value="1"/>
</dbReference>
<dbReference type="PANTHER" id="PTHR36918">
    <property type="match status" value="1"/>
</dbReference>
<keyword evidence="5 6" id="KW-0143">Chaperone</keyword>
<keyword evidence="6" id="KW-0963">Cytoplasm</keyword>
<accession>W9H738</accession>
<keyword evidence="3 6" id="KW-0653">Protein transport</keyword>
<comment type="function">
    <text evidence="6">One of the proteins required for the normal export of preproteins out of the cell cytoplasm. It is a molecular chaperone that binds to a subset of precursor proteins, maintaining them in a translocation-competent state. It also specifically binds to its receptor SecA.</text>
</comment>
<evidence type="ECO:0000256" key="5">
    <source>
        <dbReference type="ARBA" id="ARBA00023186"/>
    </source>
</evidence>
<dbReference type="GO" id="GO:0005737">
    <property type="term" value="C:cytoplasm"/>
    <property type="evidence" value="ECO:0007669"/>
    <property type="project" value="UniProtKB-SubCell"/>
</dbReference>
<dbReference type="RefSeq" id="WP_037451522.1">
    <property type="nucleotide sequence ID" value="NZ_AVFL01000007.1"/>
</dbReference>
<evidence type="ECO:0000256" key="3">
    <source>
        <dbReference type="ARBA" id="ARBA00022927"/>
    </source>
</evidence>
<evidence type="ECO:0000256" key="6">
    <source>
        <dbReference type="HAMAP-Rule" id="MF_00821"/>
    </source>
</evidence>
<evidence type="ECO:0000313" key="7">
    <source>
        <dbReference type="EMBL" id="EWY40586.1"/>
    </source>
</evidence>
<comment type="subcellular location">
    <subcellularLocation>
        <location evidence="6">Cytoplasm</location>
    </subcellularLocation>
</comment>
<dbReference type="InterPro" id="IPR035958">
    <property type="entry name" value="SecB-like_sf"/>
</dbReference>
<dbReference type="GO" id="GO:0051262">
    <property type="term" value="P:protein tetramerization"/>
    <property type="evidence" value="ECO:0007669"/>
    <property type="project" value="InterPro"/>
</dbReference>
<dbReference type="HAMAP" id="MF_00821">
    <property type="entry name" value="SecB"/>
    <property type="match status" value="1"/>
</dbReference>
<dbReference type="OrthoDB" id="9795145at2"/>
<dbReference type="PATRIC" id="fig|1385369.3.peg.2477"/>
<dbReference type="EMBL" id="AVFL01000007">
    <property type="protein sequence ID" value="EWY40586.1"/>
    <property type="molecule type" value="Genomic_DNA"/>
</dbReference>
<dbReference type="SUPFAM" id="SSF54611">
    <property type="entry name" value="SecB-like"/>
    <property type="match status" value="1"/>
</dbReference>
<dbReference type="InterPro" id="IPR003708">
    <property type="entry name" value="SecB"/>
</dbReference>
<dbReference type="GO" id="GO:0015031">
    <property type="term" value="P:protein transport"/>
    <property type="evidence" value="ECO:0007669"/>
    <property type="project" value="UniProtKB-UniRule"/>
</dbReference>
<dbReference type="GO" id="GO:0051082">
    <property type="term" value="F:unfolded protein binding"/>
    <property type="evidence" value="ECO:0007669"/>
    <property type="project" value="InterPro"/>
</dbReference>
<gene>
    <name evidence="6" type="primary">secB</name>
    <name evidence="7" type="ORF">N825_35570</name>
</gene>
<comment type="caution">
    <text evidence="7">The sequence shown here is derived from an EMBL/GenBank/DDBJ whole genome shotgun (WGS) entry which is preliminary data.</text>
</comment>
<dbReference type="AlphaFoldDB" id="W9H738"/>
<keyword evidence="4 6" id="KW-0811">Translocation</keyword>
<dbReference type="NCBIfam" id="TIGR00809">
    <property type="entry name" value="secB"/>
    <property type="match status" value="1"/>
</dbReference>
<comment type="subunit">
    <text evidence="6">Homotetramer, a dimer of dimers. One homotetramer interacts with 1 SecA dimer.</text>
</comment>
<dbReference type="Pfam" id="PF02556">
    <property type="entry name" value="SecB"/>
    <property type="match status" value="1"/>
</dbReference>
<evidence type="ECO:0000256" key="1">
    <source>
        <dbReference type="ARBA" id="ARBA00009990"/>
    </source>
</evidence>
<dbReference type="Gene3D" id="3.10.420.10">
    <property type="entry name" value="SecB-like"/>
    <property type="match status" value="1"/>
</dbReference>
<dbReference type="PRINTS" id="PR01594">
    <property type="entry name" value="SECBCHAPRONE"/>
</dbReference>
<evidence type="ECO:0000256" key="2">
    <source>
        <dbReference type="ARBA" id="ARBA00022448"/>
    </source>
</evidence>
<evidence type="ECO:0000256" key="4">
    <source>
        <dbReference type="ARBA" id="ARBA00023010"/>
    </source>
</evidence>
<name>W9H738_9PROT</name>
<protein>
    <recommendedName>
        <fullName evidence="6">Protein-export protein SecB</fullName>
    </recommendedName>
</protein>
<dbReference type="PANTHER" id="PTHR36918:SF1">
    <property type="entry name" value="PROTEIN-EXPORT PROTEIN SECB"/>
    <property type="match status" value="1"/>
</dbReference>
<dbReference type="GO" id="GO:0006457">
    <property type="term" value="P:protein folding"/>
    <property type="evidence" value="ECO:0007669"/>
    <property type="project" value="UniProtKB-UniRule"/>
</dbReference>
<reference evidence="7 8" key="1">
    <citation type="submission" date="2013-08" db="EMBL/GenBank/DDBJ databases">
        <title>The genome sequence of Skermanella stibiiresistens.</title>
        <authorList>
            <person name="Zhu W."/>
            <person name="Wang G."/>
        </authorList>
    </citation>
    <scope>NUCLEOTIDE SEQUENCE [LARGE SCALE GENOMIC DNA]</scope>
    <source>
        <strain evidence="7 8">SB22</strain>
    </source>
</reference>
<keyword evidence="8" id="KW-1185">Reference proteome</keyword>
<dbReference type="Proteomes" id="UP000019486">
    <property type="component" value="Unassembled WGS sequence"/>
</dbReference>
<evidence type="ECO:0000313" key="8">
    <source>
        <dbReference type="Proteomes" id="UP000019486"/>
    </source>
</evidence>
<dbReference type="STRING" id="1385369.N825_35570"/>
<comment type="similarity">
    <text evidence="1 6">Belongs to the SecB family.</text>
</comment>
<sequence length="157" mass="17115">MSDQNGADQTRPTPTALPIVINAQYVKDFSFENPNAPQTLLPGQPAPQVSVGVDVRSQQVGDTLYEVVLEMRCEAKVGENTAFLVELSYAGLMTLQGLADEHIRPVLLIEGPRLLFPFARAIIADATRDGGYPPLMINPIDFSDLYRRQTAPTSTTA</sequence>